<reference evidence="1" key="1">
    <citation type="journal article" date="2021" name="Proc. Natl. Acad. Sci. U.S.A.">
        <title>A Catalog of Tens of Thousands of Viruses from Human Metagenomes Reveals Hidden Associations with Chronic Diseases.</title>
        <authorList>
            <person name="Tisza M.J."/>
            <person name="Buck C.B."/>
        </authorList>
    </citation>
    <scope>NUCLEOTIDE SEQUENCE</scope>
    <source>
        <strain evidence="1">Ct44j18</strain>
    </source>
</reference>
<evidence type="ECO:0000313" key="1">
    <source>
        <dbReference type="EMBL" id="DAE92343.1"/>
    </source>
</evidence>
<accession>A0A8S5RS87</accession>
<dbReference type="EMBL" id="BK057798">
    <property type="protein sequence ID" value="DAE92343.1"/>
    <property type="molecule type" value="Genomic_DNA"/>
</dbReference>
<name>A0A8S5RS87_9CAUD</name>
<sequence>MCDPGMCDCCQYIGEGDFICDKGPGQPVLVVEDWQPNENAGRCRRGTKR</sequence>
<protein>
    <submittedName>
        <fullName evidence="1">Uncharacterized protein</fullName>
    </submittedName>
</protein>
<proteinExistence type="predicted"/>
<organism evidence="1">
    <name type="scientific">Myoviridae sp. ct44j18</name>
    <dbReference type="NCBI Taxonomy" id="2827600"/>
    <lineage>
        <taxon>Viruses</taxon>
        <taxon>Duplodnaviria</taxon>
        <taxon>Heunggongvirae</taxon>
        <taxon>Uroviricota</taxon>
        <taxon>Caudoviricetes</taxon>
    </lineage>
</organism>